<evidence type="ECO:0000313" key="31">
    <source>
        <dbReference type="EMBL" id="ADM77687.1"/>
    </source>
</evidence>
<evidence type="ECO:0000313" key="16">
    <source>
        <dbReference type="EMBL" id="ADM77668.1"/>
    </source>
</evidence>
<evidence type="ECO:0000313" key="25">
    <source>
        <dbReference type="EMBL" id="ADM77680.1"/>
    </source>
</evidence>
<dbReference type="EMBL" id="HM202293">
    <property type="protein sequence ID" value="ADM77677.1"/>
    <property type="molecule type" value="mRNA"/>
</dbReference>
<evidence type="ECO:0000313" key="35">
    <source>
        <dbReference type="EMBL" id="ADM77692.1"/>
    </source>
</evidence>
<dbReference type="EMBL" id="HM202302">
    <property type="protein sequence ID" value="ADM77686.1"/>
    <property type="molecule type" value="mRNA"/>
</dbReference>
<evidence type="ECO:0000313" key="43">
    <source>
        <dbReference type="EMBL" id="ADM77702.1"/>
    </source>
</evidence>
<dbReference type="EMBL" id="HM202299">
    <property type="protein sequence ID" value="ADM77683.1"/>
    <property type="molecule type" value="mRNA"/>
</dbReference>
<dbReference type="InterPro" id="IPR001841">
    <property type="entry name" value="Znf_RING"/>
</dbReference>
<dbReference type="EMBL" id="HM202296">
    <property type="protein sequence ID" value="ADM77680.1"/>
    <property type="molecule type" value="mRNA"/>
</dbReference>
<dbReference type="Gene3D" id="3.30.40.10">
    <property type="entry name" value="Zinc/RING finger domain, C3HC4 (zinc finger)"/>
    <property type="match status" value="1"/>
</dbReference>
<evidence type="ECO:0000313" key="45">
    <source>
        <dbReference type="EMBL" id="ADM77704.1"/>
    </source>
</evidence>
<evidence type="ECO:0000256" key="4">
    <source>
        <dbReference type="ARBA" id="ARBA00022771"/>
    </source>
</evidence>
<dbReference type="EMBL" id="HM202285">
    <property type="protein sequence ID" value="ADM77669.1"/>
    <property type="molecule type" value="mRNA"/>
</dbReference>
<dbReference type="EMBL" id="HM202309">
    <property type="protein sequence ID" value="ADM77693.1"/>
    <property type="molecule type" value="mRNA"/>
</dbReference>
<dbReference type="EMBL" id="HM202282">
    <property type="protein sequence ID" value="ADM77666.1"/>
    <property type="molecule type" value="mRNA"/>
</dbReference>
<evidence type="ECO:0000313" key="40">
    <source>
        <dbReference type="EMBL" id="ADM77697.1"/>
    </source>
</evidence>
<evidence type="ECO:0000256" key="2">
    <source>
        <dbReference type="ARBA" id="ARBA00022692"/>
    </source>
</evidence>
<organism evidence="10">
    <name type="scientific">Picea sitchensis</name>
    <name type="common">Sitka spruce</name>
    <name type="synonym">Pinus sitchensis</name>
    <dbReference type="NCBI Taxonomy" id="3332"/>
    <lineage>
        <taxon>Eukaryota</taxon>
        <taxon>Viridiplantae</taxon>
        <taxon>Streptophyta</taxon>
        <taxon>Embryophyta</taxon>
        <taxon>Tracheophyta</taxon>
        <taxon>Spermatophyta</taxon>
        <taxon>Pinopsida</taxon>
        <taxon>Pinidae</taxon>
        <taxon>Conifers I</taxon>
        <taxon>Pinales</taxon>
        <taxon>Pinaceae</taxon>
        <taxon>Picea</taxon>
    </lineage>
</organism>
<keyword evidence="5" id="KW-0862">Zinc</keyword>
<dbReference type="EMBL" id="HM202284">
    <property type="protein sequence ID" value="ADM77668.1"/>
    <property type="molecule type" value="mRNA"/>
</dbReference>
<dbReference type="EMBL" id="HM202278">
    <property type="protein sequence ID" value="ADM77662.1"/>
    <property type="molecule type" value="mRNA"/>
</dbReference>
<evidence type="ECO:0000313" key="14">
    <source>
        <dbReference type="EMBL" id="ADM77666.1"/>
    </source>
</evidence>
<evidence type="ECO:0000313" key="23">
    <source>
        <dbReference type="EMBL" id="ADM77678.1"/>
    </source>
</evidence>
<evidence type="ECO:0000313" key="15">
    <source>
        <dbReference type="EMBL" id="ADM77667.1"/>
    </source>
</evidence>
<evidence type="ECO:0000313" key="22">
    <source>
        <dbReference type="EMBL" id="ADM77677.1"/>
    </source>
</evidence>
<evidence type="ECO:0000313" key="13">
    <source>
        <dbReference type="EMBL" id="ADM77665.1"/>
    </source>
</evidence>
<evidence type="ECO:0000256" key="1">
    <source>
        <dbReference type="ARBA" id="ARBA00004167"/>
    </source>
</evidence>
<evidence type="ECO:0000313" key="33">
    <source>
        <dbReference type="EMBL" id="ADM77689.1"/>
    </source>
</evidence>
<dbReference type="EMBL" id="HM202314">
    <property type="protein sequence ID" value="ADM77698.1"/>
    <property type="molecule type" value="mRNA"/>
</dbReference>
<dbReference type="EMBL" id="HM202283">
    <property type="protein sequence ID" value="ADM77667.1"/>
    <property type="molecule type" value="mRNA"/>
</dbReference>
<evidence type="ECO:0000313" key="30">
    <source>
        <dbReference type="EMBL" id="ADM77686.1"/>
    </source>
</evidence>
<dbReference type="EMBL" id="HM202291">
    <property type="protein sequence ID" value="ADM77675.1"/>
    <property type="molecule type" value="mRNA"/>
</dbReference>
<evidence type="ECO:0000313" key="10">
    <source>
        <dbReference type="EMBL" id="ADM77662.1"/>
    </source>
</evidence>
<dbReference type="EMBL" id="HM202292">
    <property type="protein sequence ID" value="ADM77676.1"/>
    <property type="molecule type" value="mRNA"/>
</dbReference>
<evidence type="ECO:0000313" key="26">
    <source>
        <dbReference type="EMBL" id="ADM77681.1"/>
    </source>
</evidence>
<comment type="subcellular location">
    <subcellularLocation>
        <location evidence="1">Membrane</location>
        <topology evidence="1">Single-pass membrane protein</topology>
    </subcellularLocation>
</comment>
<accession>E0ZH37</accession>
<dbReference type="GO" id="GO:0016020">
    <property type="term" value="C:membrane"/>
    <property type="evidence" value="ECO:0007669"/>
    <property type="project" value="UniProtKB-SubCell"/>
</dbReference>
<evidence type="ECO:0000313" key="36">
    <source>
        <dbReference type="EMBL" id="ADM77693.1"/>
    </source>
</evidence>
<dbReference type="EMBL" id="HM202300">
    <property type="protein sequence ID" value="ADM77684.1"/>
    <property type="molecule type" value="mRNA"/>
</dbReference>
<feature type="domain" description="RING-type" evidence="9">
    <location>
        <begin position="55"/>
        <end position="97"/>
    </location>
</feature>
<dbReference type="EMBL" id="HM202320">
    <property type="protein sequence ID" value="ADM77704.1"/>
    <property type="molecule type" value="mRNA"/>
</dbReference>
<dbReference type="EMBL" id="HM202306">
    <property type="protein sequence ID" value="ADM77690.1"/>
    <property type="molecule type" value="mRNA"/>
</dbReference>
<evidence type="ECO:0000313" key="38">
    <source>
        <dbReference type="EMBL" id="ADM77695.1"/>
    </source>
</evidence>
<evidence type="ECO:0000313" key="19">
    <source>
        <dbReference type="EMBL" id="ADM77674.1"/>
    </source>
</evidence>
<evidence type="ECO:0000313" key="24">
    <source>
        <dbReference type="EMBL" id="ADM77679.1"/>
    </source>
</evidence>
<dbReference type="SMART" id="SM00184">
    <property type="entry name" value="RING"/>
    <property type="match status" value="1"/>
</dbReference>
<keyword evidence="7" id="KW-0472">Membrane</keyword>
<keyword evidence="2" id="KW-0812">Transmembrane</keyword>
<evidence type="ECO:0000256" key="3">
    <source>
        <dbReference type="ARBA" id="ARBA00022723"/>
    </source>
</evidence>
<evidence type="ECO:0000313" key="34">
    <source>
        <dbReference type="EMBL" id="ADM77690.1"/>
    </source>
</evidence>
<evidence type="ECO:0000256" key="5">
    <source>
        <dbReference type="ARBA" id="ARBA00022833"/>
    </source>
</evidence>
<dbReference type="EMBL" id="HM202313">
    <property type="protein sequence ID" value="ADM77697.1"/>
    <property type="molecule type" value="mRNA"/>
</dbReference>
<evidence type="ECO:0000313" key="21">
    <source>
        <dbReference type="EMBL" id="ADM77676.1"/>
    </source>
</evidence>
<reference evidence="10" key="1">
    <citation type="journal article" date="2010" name="Mol. Ecol.">
        <title>Postglacial history of a widespread conifer produces inverse clines in selective neutrality tests.</title>
        <authorList>
            <person name="Holliday J.A."/>
            <person name="Yuen M."/>
            <person name="Ritland K."/>
            <person name="Aitken S.N."/>
        </authorList>
    </citation>
    <scope>NUCLEOTIDE SEQUENCE</scope>
    <source>
        <strain evidence="10">CR100</strain>
        <strain evidence="11">CR101</strain>
        <strain evidence="12">CR200</strain>
        <strain evidence="13">CR201</strain>
        <strain evidence="14">CR300</strain>
        <strain evidence="15">CR301</strain>
        <strain evidence="16">CR400</strain>
        <strain evidence="17">CR401</strain>
        <strain evidence="18">KD100</strain>
        <strain evidence="19">KD400</strain>
        <strain evidence="20">KD401</strain>
        <strain evidence="21">PR100</strain>
        <strain evidence="22">PR101</strain>
        <strain evidence="23">PR200</strain>
        <strain evidence="24">PR201</strain>
        <strain evidence="25">PR300</strain>
        <strain evidence="26">PR301</strain>
        <strain evidence="27">PR401</strain>
        <strain evidence="28">RW100</strain>
        <strain evidence="29">RW101</strain>
        <strain evidence="30">RW200</strain>
        <strain evidence="31">RW201</strain>
        <strain evidence="32">RW300</strain>
        <strain evidence="33">RW301</strain>
        <strain evidence="34">RW400</strain>
        <strain evidence="35">VA100</strain>
        <strain evidence="36">VA101</strain>
        <strain evidence="37">VA200</strain>
        <strain evidence="38">VA201</strain>
        <strain evidence="39">VA300</strain>
        <strain evidence="40">VA301</strain>
        <strain evidence="41">VA400</strain>
        <strain evidence="42">VA401</strain>
        <strain evidence="43">VD200</strain>
        <strain evidence="44">VD201</strain>
        <strain evidence="45">VD300</strain>
        <strain evidence="46">VD401</strain>
    </source>
</reference>
<dbReference type="EMBL" id="HM202286">
    <property type="protein sequence ID" value="ADM77670.1"/>
    <property type="molecule type" value="mRNA"/>
</dbReference>
<feature type="non-terminal residue" evidence="10">
    <location>
        <position position="1"/>
    </location>
</feature>
<dbReference type="EMBL" id="HM202308">
    <property type="protein sequence ID" value="ADM77692.1"/>
    <property type="molecule type" value="mRNA"/>
</dbReference>
<keyword evidence="3" id="KW-0479">Metal-binding</keyword>
<dbReference type="Pfam" id="PF13639">
    <property type="entry name" value="zf-RING_2"/>
    <property type="match status" value="1"/>
</dbReference>
<dbReference type="EMBL" id="HM202312">
    <property type="protein sequence ID" value="ADM77696.1"/>
    <property type="molecule type" value="mRNA"/>
</dbReference>
<sequence>NHSVQEYGSDLSYERLTQLENVMCVAPAAVVNSLSVNAFVGNKASQELVEPAEICSICQCEYENGDTIMSLPCAHGFHHVCGSKWLLNYSKLCPICKLDVVEQHEG</sequence>
<dbReference type="EMBL" id="HM202304">
    <property type="protein sequence ID" value="ADM77688.1"/>
    <property type="molecule type" value="mRNA"/>
</dbReference>
<dbReference type="EMBL" id="HM202294">
    <property type="protein sequence ID" value="ADM77678.1"/>
    <property type="molecule type" value="mRNA"/>
</dbReference>
<evidence type="ECO:0000313" key="11">
    <source>
        <dbReference type="EMBL" id="ADM77663.1"/>
    </source>
</evidence>
<dbReference type="EMBL" id="HM202318">
    <property type="protein sequence ID" value="ADM77702.1"/>
    <property type="molecule type" value="mRNA"/>
</dbReference>
<dbReference type="EMBL" id="HM202311">
    <property type="protein sequence ID" value="ADM77695.1"/>
    <property type="molecule type" value="mRNA"/>
</dbReference>
<dbReference type="EMBL" id="HM202301">
    <property type="protein sequence ID" value="ADM77685.1"/>
    <property type="molecule type" value="mRNA"/>
</dbReference>
<evidence type="ECO:0000313" key="41">
    <source>
        <dbReference type="EMBL" id="ADM77698.1"/>
    </source>
</evidence>
<dbReference type="EMBL" id="HM202310">
    <property type="protein sequence ID" value="ADM77694.1"/>
    <property type="molecule type" value="mRNA"/>
</dbReference>
<evidence type="ECO:0000313" key="28">
    <source>
        <dbReference type="EMBL" id="ADM77684.1"/>
    </source>
</evidence>
<dbReference type="GO" id="GO:0008270">
    <property type="term" value="F:zinc ion binding"/>
    <property type="evidence" value="ECO:0007669"/>
    <property type="project" value="UniProtKB-KW"/>
</dbReference>
<dbReference type="AlphaFoldDB" id="E0ZH37"/>
<evidence type="ECO:0000313" key="20">
    <source>
        <dbReference type="EMBL" id="ADM77675.1"/>
    </source>
</evidence>
<dbReference type="EMBL" id="HM202303">
    <property type="protein sequence ID" value="ADM77687.1"/>
    <property type="molecule type" value="mRNA"/>
</dbReference>
<dbReference type="EMBL" id="HM202281">
    <property type="protein sequence ID" value="ADM77665.1"/>
    <property type="molecule type" value="mRNA"/>
</dbReference>
<evidence type="ECO:0000259" key="9">
    <source>
        <dbReference type="PROSITE" id="PS50089"/>
    </source>
</evidence>
<evidence type="ECO:0000313" key="17">
    <source>
        <dbReference type="EMBL" id="ADM77669.1"/>
    </source>
</evidence>
<dbReference type="EMBL" id="HM202319">
    <property type="protein sequence ID" value="ADM77703.1"/>
    <property type="molecule type" value="mRNA"/>
</dbReference>
<dbReference type="InterPro" id="IPR013083">
    <property type="entry name" value="Znf_RING/FYVE/PHD"/>
</dbReference>
<evidence type="ECO:0000313" key="12">
    <source>
        <dbReference type="EMBL" id="ADM77664.1"/>
    </source>
</evidence>
<keyword evidence="4 8" id="KW-0863">Zinc-finger</keyword>
<evidence type="ECO:0000313" key="29">
    <source>
        <dbReference type="EMBL" id="ADM77685.1"/>
    </source>
</evidence>
<dbReference type="EMBL" id="HM202295">
    <property type="protein sequence ID" value="ADM77679.1"/>
    <property type="molecule type" value="mRNA"/>
</dbReference>
<name>E0ZH37_PICSI</name>
<evidence type="ECO:0000313" key="37">
    <source>
        <dbReference type="EMBL" id="ADM77694.1"/>
    </source>
</evidence>
<proteinExistence type="evidence at transcript level"/>
<dbReference type="EMBL" id="HM202297">
    <property type="protein sequence ID" value="ADM77681.1"/>
    <property type="molecule type" value="mRNA"/>
</dbReference>
<evidence type="ECO:0000313" key="39">
    <source>
        <dbReference type="EMBL" id="ADM77696.1"/>
    </source>
</evidence>
<dbReference type="EMBL" id="HM202305">
    <property type="protein sequence ID" value="ADM77689.1"/>
    <property type="molecule type" value="mRNA"/>
</dbReference>
<keyword evidence="6" id="KW-1133">Transmembrane helix</keyword>
<dbReference type="PANTHER" id="PTHR47168:SF1">
    <property type="entry name" value="OS02G0798600 PROTEIN"/>
    <property type="match status" value="1"/>
</dbReference>
<dbReference type="EMBL" id="HM202315">
    <property type="protein sequence ID" value="ADM77699.1"/>
    <property type="molecule type" value="mRNA"/>
</dbReference>
<protein>
    <submittedName>
        <fullName evidence="10">Zinc finger family-like protein</fullName>
    </submittedName>
</protein>
<evidence type="ECO:0000256" key="8">
    <source>
        <dbReference type="PROSITE-ProRule" id="PRU00175"/>
    </source>
</evidence>
<evidence type="ECO:0000313" key="46">
    <source>
        <dbReference type="EMBL" id="ADM77707.1"/>
    </source>
</evidence>
<evidence type="ECO:0000313" key="42">
    <source>
        <dbReference type="EMBL" id="ADM77699.1"/>
    </source>
</evidence>
<dbReference type="EMBL" id="HM202290">
    <property type="protein sequence ID" value="ADM77674.1"/>
    <property type="molecule type" value="mRNA"/>
</dbReference>
<evidence type="ECO:0000313" key="27">
    <source>
        <dbReference type="EMBL" id="ADM77683.1"/>
    </source>
</evidence>
<evidence type="ECO:0000256" key="6">
    <source>
        <dbReference type="ARBA" id="ARBA00022989"/>
    </source>
</evidence>
<evidence type="ECO:0000313" key="18">
    <source>
        <dbReference type="EMBL" id="ADM77670.1"/>
    </source>
</evidence>
<dbReference type="InterPro" id="IPR051653">
    <property type="entry name" value="E3_ligase_sorting_rcpt"/>
</dbReference>
<dbReference type="EMBL" id="HM202280">
    <property type="protein sequence ID" value="ADM77664.1"/>
    <property type="molecule type" value="mRNA"/>
</dbReference>
<dbReference type="PANTHER" id="PTHR47168">
    <property type="entry name" value="RING ZINC FINGER DOMAIN SUPERFAMILY PROTEIN-RELATED"/>
    <property type="match status" value="1"/>
</dbReference>
<evidence type="ECO:0000256" key="7">
    <source>
        <dbReference type="ARBA" id="ARBA00023136"/>
    </source>
</evidence>
<dbReference type="EMBL" id="HM202279">
    <property type="protein sequence ID" value="ADM77663.1"/>
    <property type="molecule type" value="mRNA"/>
</dbReference>
<dbReference type="SUPFAM" id="SSF57850">
    <property type="entry name" value="RING/U-box"/>
    <property type="match status" value="1"/>
</dbReference>
<evidence type="ECO:0000313" key="32">
    <source>
        <dbReference type="EMBL" id="ADM77688.1"/>
    </source>
</evidence>
<dbReference type="EMBL" id="HM202323">
    <property type="protein sequence ID" value="ADM77707.1"/>
    <property type="molecule type" value="mRNA"/>
</dbReference>
<dbReference type="PROSITE" id="PS50089">
    <property type="entry name" value="ZF_RING_2"/>
    <property type="match status" value="1"/>
</dbReference>
<dbReference type="FunFam" id="3.30.40.10:FF:000388">
    <property type="entry name" value="Putative RING zinc finger domain superfamily protein"/>
    <property type="match status" value="1"/>
</dbReference>
<evidence type="ECO:0000313" key="44">
    <source>
        <dbReference type="EMBL" id="ADM77703.1"/>
    </source>
</evidence>